<sequence length="116" mass="11923">MEMIAKVACFVLFTMIVVVPHAEASLTCGQVENSLLPCVSYLTSGGAVPETCCNGVKSLNAAASTTTDRQTACNCLKSLASSISTINTNNAAALPGQCGVSIPYKISTSVDCSKVQ</sequence>
<dbReference type="EMBL" id="BAABME010007043">
    <property type="protein sequence ID" value="GAA0169961.1"/>
    <property type="molecule type" value="Genomic_DNA"/>
</dbReference>
<dbReference type="CDD" id="cd01960">
    <property type="entry name" value="nsLTP1"/>
    <property type="match status" value="1"/>
</dbReference>
<dbReference type="GO" id="GO:0008289">
    <property type="term" value="F:lipid binding"/>
    <property type="evidence" value="ECO:0007669"/>
    <property type="project" value="UniProtKB-KW"/>
</dbReference>
<keyword evidence="6" id="KW-0732">Signal</keyword>
<dbReference type="PROSITE" id="PS00597">
    <property type="entry name" value="PLANT_LTP"/>
    <property type="match status" value="1"/>
</dbReference>
<dbReference type="SMART" id="SM00499">
    <property type="entry name" value="AAI"/>
    <property type="match status" value="1"/>
</dbReference>
<dbReference type="Pfam" id="PF00234">
    <property type="entry name" value="Tryp_alpha_amyl"/>
    <property type="match status" value="1"/>
</dbReference>
<evidence type="ECO:0000256" key="2">
    <source>
        <dbReference type="ARBA" id="ARBA00022448"/>
    </source>
</evidence>
<dbReference type="AlphaFoldDB" id="A0AAV3R2Y0"/>
<dbReference type="FunFam" id="1.10.110.10:FF:000002">
    <property type="entry name" value="Non-specific lipid-transfer protein"/>
    <property type="match status" value="1"/>
</dbReference>
<evidence type="ECO:0000313" key="8">
    <source>
        <dbReference type="EMBL" id="GAA0169961.1"/>
    </source>
</evidence>
<comment type="similarity">
    <text evidence="1 5">Belongs to the plant LTP family.</text>
</comment>
<feature type="domain" description="Bifunctional inhibitor/plant lipid transfer protein/seed storage helical" evidence="7">
    <location>
        <begin position="28"/>
        <end position="112"/>
    </location>
</feature>
<dbReference type="InterPro" id="IPR016140">
    <property type="entry name" value="Bifunc_inhib/LTP/seed_store"/>
</dbReference>
<dbReference type="PANTHER" id="PTHR33076">
    <property type="entry name" value="NON-SPECIFIC LIPID-TRANSFER PROTEIN 2-RELATED"/>
    <property type="match status" value="1"/>
</dbReference>
<evidence type="ECO:0000313" key="9">
    <source>
        <dbReference type="Proteomes" id="UP001454036"/>
    </source>
</evidence>
<name>A0AAV3R2Y0_LITER</name>
<keyword evidence="9" id="KW-1185">Reference proteome</keyword>
<evidence type="ECO:0000256" key="4">
    <source>
        <dbReference type="ARBA" id="ARBA00023157"/>
    </source>
</evidence>
<dbReference type="Gene3D" id="1.10.110.10">
    <property type="entry name" value="Plant lipid-transfer and hydrophobic proteins"/>
    <property type="match status" value="1"/>
</dbReference>
<dbReference type="InterPro" id="IPR036312">
    <property type="entry name" value="Bifun_inhib/LTP/seed_sf"/>
</dbReference>
<proteinExistence type="inferred from homology"/>
<evidence type="ECO:0000256" key="3">
    <source>
        <dbReference type="ARBA" id="ARBA00023121"/>
    </source>
</evidence>
<dbReference type="SUPFAM" id="SSF47699">
    <property type="entry name" value="Bifunctional inhibitor/lipid-transfer protein/seed storage 2S albumin"/>
    <property type="match status" value="1"/>
</dbReference>
<comment type="caution">
    <text evidence="8">The sequence shown here is derived from an EMBL/GenBank/DDBJ whole genome shotgun (WGS) entry which is preliminary data.</text>
</comment>
<accession>A0AAV3R2Y0</accession>
<evidence type="ECO:0000256" key="6">
    <source>
        <dbReference type="SAM" id="SignalP"/>
    </source>
</evidence>
<dbReference type="InterPro" id="IPR000528">
    <property type="entry name" value="Plant_nsLTP"/>
</dbReference>
<keyword evidence="4" id="KW-1015">Disulfide bond</keyword>
<comment type="function">
    <text evidence="5">Plant non-specific lipid-transfer proteins transfer phospholipids as well as galactolipids across membranes. May play a role in wax or cutin deposition in the cell walls of expanding epidermal cells and certain secretory tissues.</text>
</comment>
<dbReference type="Proteomes" id="UP001454036">
    <property type="component" value="Unassembled WGS sequence"/>
</dbReference>
<organism evidence="8 9">
    <name type="scientific">Lithospermum erythrorhizon</name>
    <name type="common">Purple gromwell</name>
    <name type="synonym">Lithospermum officinale var. erythrorhizon</name>
    <dbReference type="NCBI Taxonomy" id="34254"/>
    <lineage>
        <taxon>Eukaryota</taxon>
        <taxon>Viridiplantae</taxon>
        <taxon>Streptophyta</taxon>
        <taxon>Embryophyta</taxon>
        <taxon>Tracheophyta</taxon>
        <taxon>Spermatophyta</taxon>
        <taxon>Magnoliopsida</taxon>
        <taxon>eudicotyledons</taxon>
        <taxon>Gunneridae</taxon>
        <taxon>Pentapetalae</taxon>
        <taxon>asterids</taxon>
        <taxon>lamiids</taxon>
        <taxon>Boraginales</taxon>
        <taxon>Boraginaceae</taxon>
        <taxon>Boraginoideae</taxon>
        <taxon>Lithospermeae</taxon>
        <taxon>Lithospermum</taxon>
    </lineage>
</organism>
<keyword evidence="2 5" id="KW-0813">Transport</keyword>
<dbReference type="GO" id="GO:0006869">
    <property type="term" value="P:lipid transport"/>
    <property type="evidence" value="ECO:0007669"/>
    <property type="project" value="InterPro"/>
</dbReference>
<protein>
    <recommendedName>
        <fullName evidence="5">Non-specific lipid-transfer protein</fullName>
    </recommendedName>
</protein>
<gene>
    <name evidence="8" type="ORF">LIER_24334</name>
</gene>
<evidence type="ECO:0000256" key="5">
    <source>
        <dbReference type="RuleBase" id="RU000628"/>
    </source>
</evidence>
<feature type="chain" id="PRO_5043360276" description="Non-specific lipid-transfer protein" evidence="6">
    <location>
        <begin position="25"/>
        <end position="116"/>
    </location>
</feature>
<evidence type="ECO:0000256" key="1">
    <source>
        <dbReference type="ARBA" id="ARBA00009748"/>
    </source>
</evidence>
<dbReference type="PRINTS" id="PR00382">
    <property type="entry name" value="LIPIDTRNSFER"/>
</dbReference>
<evidence type="ECO:0000259" key="7">
    <source>
        <dbReference type="SMART" id="SM00499"/>
    </source>
</evidence>
<reference evidence="8 9" key="1">
    <citation type="submission" date="2024-01" db="EMBL/GenBank/DDBJ databases">
        <title>The complete chloroplast genome sequence of Lithospermum erythrorhizon: insights into the phylogenetic relationship among Boraginaceae species and the maternal lineages of purple gromwells.</title>
        <authorList>
            <person name="Okada T."/>
            <person name="Watanabe K."/>
        </authorList>
    </citation>
    <scope>NUCLEOTIDE SEQUENCE [LARGE SCALE GENOMIC DNA]</scope>
</reference>
<feature type="signal peptide" evidence="6">
    <location>
        <begin position="1"/>
        <end position="24"/>
    </location>
</feature>
<keyword evidence="3 5" id="KW-0446">Lipid-binding</keyword>